<evidence type="ECO:0000313" key="1">
    <source>
        <dbReference type="EMBL" id="RNI35674.1"/>
    </source>
</evidence>
<proteinExistence type="predicted"/>
<sequence>MNFMRKMFFTLIILQSITGSTQPLVSLKKSPNTLRPVVEQVARDFYQNFNNIKGDTLNQSEETIEFASRIAPPDAISTSITKYLQPYSYTWEATMFKTENYEEAVEKYKNYYRQLNGAKLTFYDKTSYNLSGRYDEPDEGRAFASSILQLNPSNNNLQLFKVEIALSYSLPEWTVKVMIYEKIADDQIRPTIEVPMR</sequence>
<accession>A0A3M9ND30</accession>
<gene>
    <name evidence="1" type="ORF">EFY79_11970</name>
</gene>
<organism evidence="1 2">
    <name type="scientific">Hanamia caeni</name>
    <dbReference type="NCBI Taxonomy" id="2294116"/>
    <lineage>
        <taxon>Bacteria</taxon>
        <taxon>Pseudomonadati</taxon>
        <taxon>Bacteroidota</taxon>
        <taxon>Chitinophagia</taxon>
        <taxon>Chitinophagales</taxon>
        <taxon>Chitinophagaceae</taxon>
        <taxon>Hanamia</taxon>
    </lineage>
</organism>
<reference evidence="1 2" key="1">
    <citation type="submission" date="2018-11" db="EMBL/GenBank/DDBJ databases">
        <title>Draft genome sequence of Ferruginibacter sp. BO-59.</title>
        <authorList>
            <person name="Im W.T."/>
        </authorList>
    </citation>
    <scope>NUCLEOTIDE SEQUENCE [LARGE SCALE GENOMIC DNA]</scope>
    <source>
        <strain evidence="1 2">BO-59</strain>
    </source>
</reference>
<protein>
    <submittedName>
        <fullName evidence="1">Uncharacterized protein</fullName>
    </submittedName>
</protein>
<keyword evidence="2" id="KW-1185">Reference proteome</keyword>
<dbReference type="AlphaFoldDB" id="A0A3M9ND30"/>
<dbReference type="EMBL" id="RJJR01000009">
    <property type="protein sequence ID" value="RNI35674.1"/>
    <property type="molecule type" value="Genomic_DNA"/>
</dbReference>
<dbReference type="Proteomes" id="UP000267223">
    <property type="component" value="Unassembled WGS sequence"/>
</dbReference>
<evidence type="ECO:0000313" key="2">
    <source>
        <dbReference type="Proteomes" id="UP000267223"/>
    </source>
</evidence>
<name>A0A3M9ND30_9BACT</name>
<comment type="caution">
    <text evidence="1">The sequence shown here is derived from an EMBL/GenBank/DDBJ whole genome shotgun (WGS) entry which is preliminary data.</text>
</comment>